<evidence type="ECO:0000313" key="3">
    <source>
        <dbReference type="EMBL" id="TDR88971.1"/>
    </source>
</evidence>
<comment type="caution">
    <text evidence="3">The sequence shown here is derived from an EMBL/GenBank/DDBJ whole genome shotgun (WGS) entry which is preliminary data.</text>
</comment>
<sequence length="105" mass="10756">MWRALGIVLILLGGAEPSGAADPPEELAACLSSGDAEEAVASRRVIRPAAAIGAARDAVPNGDVLRASLCRDGGALVYRITTLRGDGRLARVTVDAPSGKVRSIH</sequence>
<accession>A0A4R7BU00</accession>
<proteinExistence type="predicted"/>
<feature type="signal peptide" evidence="1">
    <location>
        <begin position="1"/>
        <end position="20"/>
    </location>
</feature>
<dbReference type="RefSeq" id="WP_133772309.1">
    <property type="nucleotide sequence ID" value="NZ_SNZR01000014.1"/>
</dbReference>
<name>A0A4R7BU00_9HYPH</name>
<gene>
    <name evidence="3" type="ORF">EV668_3456</name>
</gene>
<keyword evidence="1" id="KW-0732">Signal</keyword>
<evidence type="ECO:0000313" key="4">
    <source>
        <dbReference type="Proteomes" id="UP000295122"/>
    </source>
</evidence>
<dbReference type="OrthoDB" id="7864982at2"/>
<evidence type="ECO:0000256" key="1">
    <source>
        <dbReference type="SAM" id="SignalP"/>
    </source>
</evidence>
<reference evidence="3 4" key="1">
    <citation type="submission" date="2019-03" db="EMBL/GenBank/DDBJ databases">
        <title>Genomic Encyclopedia of Type Strains, Phase IV (KMG-IV): sequencing the most valuable type-strain genomes for metagenomic binning, comparative biology and taxonomic classification.</title>
        <authorList>
            <person name="Goeker M."/>
        </authorList>
    </citation>
    <scope>NUCLEOTIDE SEQUENCE [LARGE SCALE GENOMIC DNA]</scope>
    <source>
        <strain evidence="3 4">DSM 25903</strain>
    </source>
</reference>
<evidence type="ECO:0000259" key="2">
    <source>
        <dbReference type="Pfam" id="PF03413"/>
    </source>
</evidence>
<dbReference type="InterPro" id="IPR025711">
    <property type="entry name" value="PepSY"/>
</dbReference>
<organism evidence="3 4">
    <name type="scientific">Enterovirga rhinocerotis</name>
    <dbReference type="NCBI Taxonomy" id="1339210"/>
    <lineage>
        <taxon>Bacteria</taxon>
        <taxon>Pseudomonadati</taxon>
        <taxon>Pseudomonadota</taxon>
        <taxon>Alphaproteobacteria</taxon>
        <taxon>Hyphomicrobiales</taxon>
        <taxon>Methylobacteriaceae</taxon>
        <taxon>Enterovirga</taxon>
    </lineage>
</organism>
<feature type="domain" description="PepSY" evidence="2">
    <location>
        <begin position="49"/>
        <end position="104"/>
    </location>
</feature>
<dbReference type="EMBL" id="SNZR01000014">
    <property type="protein sequence ID" value="TDR88971.1"/>
    <property type="molecule type" value="Genomic_DNA"/>
</dbReference>
<dbReference type="Pfam" id="PF03413">
    <property type="entry name" value="PepSY"/>
    <property type="match status" value="1"/>
</dbReference>
<keyword evidence="4" id="KW-1185">Reference proteome</keyword>
<dbReference type="AlphaFoldDB" id="A0A4R7BU00"/>
<dbReference type="Gene3D" id="3.10.450.40">
    <property type="match status" value="1"/>
</dbReference>
<dbReference type="Proteomes" id="UP000295122">
    <property type="component" value="Unassembled WGS sequence"/>
</dbReference>
<feature type="chain" id="PRO_5020741359" evidence="1">
    <location>
        <begin position="21"/>
        <end position="105"/>
    </location>
</feature>
<protein>
    <submittedName>
        <fullName evidence="3">Peptidase YpeB-like protein</fullName>
    </submittedName>
</protein>